<comment type="caution">
    <text evidence="5">The sequence shown here is derived from an EMBL/GenBank/DDBJ whole genome shotgun (WGS) entry which is preliminary data.</text>
</comment>
<name>A0A0D7W805_9FLAO</name>
<evidence type="ECO:0000259" key="4">
    <source>
        <dbReference type="Pfam" id="PF21167"/>
    </source>
</evidence>
<evidence type="ECO:0000256" key="1">
    <source>
        <dbReference type="ARBA" id="ARBA00022729"/>
    </source>
</evidence>
<proteinExistence type="predicted"/>
<dbReference type="STRING" id="1382798.PK35_02595"/>
<dbReference type="InterPro" id="IPR013517">
    <property type="entry name" value="FG-GAP"/>
</dbReference>
<dbReference type="SUPFAM" id="SSF48317">
    <property type="entry name" value="Acid phosphatase/Vanadium-dependent haloperoxidase"/>
    <property type="match status" value="1"/>
</dbReference>
<feature type="domain" description="Secretion system C-terminal sorting" evidence="3">
    <location>
        <begin position="1266"/>
        <end position="1336"/>
    </location>
</feature>
<dbReference type="InterPro" id="IPR026444">
    <property type="entry name" value="Secre_tail"/>
</dbReference>
<dbReference type="InterPro" id="IPR049283">
    <property type="entry name" value="DUF6851"/>
</dbReference>
<evidence type="ECO:0008006" key="7">
    <source>
        <dbReference type="Google" id="ProtNLM"/>
    </source>
</evidence>
<dbReference type="GO" id="GO:0004601">
    <property type="term" value="F:peroxidase activity"/>
    <property type="evidence" value="ECO:0007669"/>
    <property type="project" value="InterPro"/>
</dbReference>
<dbReference type="CDD" id="cd03398">
    <property type="entry name" value="PAP2_haloperoxidase"/>
    <property type="match status" value="1"/>
</dbReference>
<dbReference type="Proteomes" id="UP000032361">
    <property type="component" value="Unassembled WGS sequence"/>
</dbReference>
<evidence type="ECO:0000259" key="2">
    <source>
        <dbReference type="Pfam" id="PF07593"/>
    </source>
</evidence>
<evidence type="ECO:0000259" key="3">
    <source>
        <dbReference type="Pfam" id="PF18962"/>
    </source>
</evidence>
<dbReference type="Gene3D" id="2.130.10.130">
    <property type="entry name" value="Integrin alpha, N-terminal"/>
    <property type="match status" value="2"/>
</dbReference>
<dbReference type="RefSeq" id="WP_044625236.1">
    <property type="nucleotide sequence ID" value="NZ_JTDV01000001.1"/>
</dbReference>
<evidence type="ECO:0000313" key="6">
    <source>
        <dbReference type="Proteomes" id="UP000032361"/>
    </source>
</evidence>
<dbReference type="Pfam" id="PF13517">
    <property type="entry name" value="FG-GAP_3"/>
    <property type="match status" value="2"/>
</dbReference>
<dbReference type="InterPro" id="IPR028994">
    <property type="entry name" value="Integrin_alpha_N"/>
</dbReference>
<gene>
    <name evidence="5" type="ORF">PK35_02595</name>
</gene>
<accession>A0A0D7W805</accession>
<evidence type="ECO:0000313" key="5">
    <source>
        <dbReference type="EMBL" id="KJD34818.1"/>
    </source>
</evidence>
<dbReference type="NCBIfam" id="TIGR04183">
    <property type="entry name" value="Por_Secre_tail"/>
    <property type="match status" value="1"/>
</dbReference>
<dbReference type="Pfam" id="PF07593">
    <property type="entry name" value="UnbV_ASPIC"/>
    <property type="match status" value="1"/>
</dbReference>
<dbReference type="InterPro" id="IPR016119">
    <property type="entry name" value="Br/Cl_peroxidase_C"/>
</dbReference>
<feature type="domain" description="ASPIC/UnbV" evidence="2">
    <location>
        <begin position="443"/>
        <end position="507"/>
    </location>
</feature>
<dbReference type="Pfam" id="PF21167">
    <property type="entry name" value="DUF6851"/>
    <property type="match status" value="1"/>
</dbReference>
<dbReference type="PATRIC" id="fig|1382798.3.peg.526"/>
<dbReference type="InterPro" id="IPR011519">
    <property type="entry name" value="UnbV_ASPIC"/>
</dbReference>
<sequence length="1341" mass="149675">MKKKLFIIPVIVVLVVCSVRKLTAQTFQRIENYAGLSLVEQNNGVAVADFDADGDIDMFVVAKAQDVANVKVTHSKLFQNNNDGTFTNVTEGSGLENLFPEEETGEVSIAFTGFKFGAFWGDYDNDGFPDIFFTHTNKMQLFHNNQDGTFTEVTTQAGFKKYNDCINTGATWFDYNNDGLLDIFVADWDSDCEGNRLYKNNGNGTFSNESRIIQNVDSKHSYQSIPFDFNNDGWLDLYLANDFIPGPNELFINNQGESFTEHAAGYGLDTSKGDMGVTIGDYNNDGKFDIYVTTIGDNVLMKQTENNSFEEMARTFNIYNAGWAWDVSFSDFDLDRDEDLFIVNGFDYPNSGDRHNVYFENLLELGSEGFKNSSEATGLNDEAISVTEAVFDYDNDGDLDIFVTNNDRTSFFYENKTTDFTQPNPIVNWFKVKLQGTTSNRDAVGTTVSVTTASGTLHRFYTGKGFLSQHLKPVHFGLGADTEILELTIKWPSGIVETHNNIAANTNILAIENNGYQVINPEPSKKVYGCTNASACNYNPYATISTGDCNFLSTAAISGVNQVYKNSIESYTYTFDSEIELTWMVTGGEVLEENNNTIVVQWGNGENGQVSLIANNENCTSSPVILDVTLFEEDRVIETHSIARIWNETLLELIRKDYARPTVHARNLFHSSVTMYDAWAIYNESSQPYLIGNEVHDFNSNFEGFETTEPKEEAIDKTISYAMYRLLVSRFKNAPNPTLSKSILDEAMQQLGYDTTITNTNYTIGDPIALGNYIAEQIIAYGLQDGANEANEYNNDYYQPVNEALLLDTPSSMLEINPNRWQPLSFNTFIDQAGNVIGGVTPDFLSPEWGNVEPFSLTETDKTTFTRNGNNYHVYHNPEAPPTIEDDNYKWGFALVSKWASHHTPNDGVVWDISPKSMGNISLEALPQSYNDYPDFYNEYEGGDIGTGYNLNPVTQHPYESQMVPRGDYTRVLAEFWADGPDSETPPGHWFTILNYVNDHEQFEKRFAGEGAIISNLEWDVKSYFILGGAMHDAAISAWSIKGWYDYIRPISAIRYMAEIGQSSNPSLSNYHPNGVPLDEGYIEVITENDALAAENNEHVGKIKLYTWLGHSGIFNPETDQAGVGWILAENWWPYQRPTFVTPPFAGFVSGHSTYSRAAAEVLTAITGTKYFPGGMGEFIAKQNEFLVFEEGPSVDVKLQWATYQDASDQCSLSRIWGGIHPPADDIQGRIIGEKIGKEAFAFASAYFKASNGNENPKPNTSEVKIYPNPIATHQELSITNTSETTQIQLFDANGGLLQDLKNNFNENTKSSTVSLPQGTASGIYILKIDSKFSKIVVLGN</sequence>
<dbReference type="PANTHER" id="PTHR16026">
    <property type="entry name" value="CARTILAGE ACIDIC PROTEIN 1"/>
    <property type="match status" value="1"/>
</dbReference>
<dbReference type="EMBL" id="JTDV01000001">
    <property type="protein sequence ID" value="KJD34818.1"/>
    <property type="molecule type" value="Genomic_DNA"/>
</dbReference>
<dbReference type="PANTHER" id="PTHR16026:SF0">
    <property type="entry name" value="CARTILAGE ACIDIC PROTEIN 1"/>
    <property type="match status" value="1"/>
</dbReference>
<dbReference type="InterPro" id="IPR027039">
    <property type="entry name" value="Crtac1"/>
</dbReference>
<keyword evidence="6" id="KW-1185">Reference proteome</keyword>
<keyword evidence="1" id="KW-0732">Signal</keyword>
<dbReference type="Gene3D" id="1.10.606.10">
    <property type="entry name" value="Vanadium-containing Chloroperoxidase, domain 2"/>
    <property type="match status" value="1"/>
</dbReference>
<protein>
    <recommendedName>
        <fullName evidence="7">ASPIC/UnbV domain-containing protein</fullName>
    </recommendedName>
</protein>
<organism evidence="5 6">
    <name type="scientific">Neotamlana nanhaiensis</name>
    <dbReference type="NCBI Taxonomy" id="1382798"/>
    <lineage>
        <taxon>Bacteria</taxon>
        <taxon>Pseudomonadati</taxon>
        <taxon>Bacteroidota</taxon>
        <taxon>Flavobacteriia</taxon>
        <taxon>Flavobacteriales</taxon>
        <taxon>Flavobacteriaceae</taxon>
        <taxon>Neotamlana</taxon>
    </lineage>
</organism>
<dbReference type="InterPro" id="IPR036938">
    <property type="entry name" value="PAP2/HPO_sf"/>
</dbReference>
<feature type="domain" description="DUF6851" evidence="4">
    <location>
        <begin position="673"/>
        <end position="823"/>
    </location>
</feature>
<reference evidence="5 6" key="1">
    <citation type="journal article" date="2015" name="Antonie Van Leeuwenhoek">
        <title>Tamlana nanhaiensis sp. nov., isolated from surface seawater collected from the South China Sea.</title>
        <authorList>
            <person name="Liu X."/>
            <person name="Lai Q."/>
            <person name="Du Y."/>
            <person name="Li G."/>
            <person name="Sun F."/>
            <person name="Shao Z."/>
        </authorList>
    </citation>
    <scope>NUCLEOTIDE SEQUENCE [LARGE SCALE GENOMIC DNA]</scope>
    <source>
        <strain evidence="5 6">FHC16</strain>
    </source>
</reference>
<dbReference type="Pfam" id="PF18962">
    <property type="entry name" value="Por_Secre_tail"/>
    <property type="match status" value="1"/>
</dbReference>
<dbReference type="OrthoDB" id="9780455at2"/>
<dbReference type="SUPFAM" id="SSF69318">
    <property type="entry name" value="Integrin alpha N-terminal domain"/>
    <property type="match status" value="1"/>
</dbReference>